<protein>
    <submittedName>
        <fullName evidence="1">Uncharacterized protein</fullName>
    </submittedName>
</protein>
<reference evidence="1" key="1">
    <citation type="submission" date="2018-02" db="EMBL/GenBank/DDBJ databases">
        <title>Rhizophora mucronata_Transcriptome.</title>
        <authorList>
            <person name="Meera S.P."/>
            <person name="Sreeshan A."/>
            <person name="Augustine A."/>
        </authorList>
    </citation>
    <scope>NUCLEOTIDE SEQUENCE</scope>
    <source>
        <tissue evidence="1">Leaf</tissue>
    </source>
</reference>
<dbReference type="AlphaFoldDB" id="A0A2P2P1W6"/>
<dbReference type="EMBL" id="GGEC01068218">
    <property type="protein sequence ID" value="MBX48702.1"/>
    <property type="molecule type" value="Transcribed_RNA"/>
</dbReference>
<name>A0A2P2P1W6_RHIMU</name>
<proteinExistence type="predicted"/>
<sequence>MLFDVIQTVFGAPINQKSFHIWKGDGNSFFEFSLYSCKLFGPSTFLYVVLSTSDHKSNSGLSYPLRSNALAVLKSMNSDSCTQSSSALTFSCLQTTLIRLELGSKDMVLSQIF</sequence>
<accession>A0A2P2P1W6</accession>
<organism evidence="1">
    <name type="scientific">Rhizophora mucronata</name>
    <name type="common">Asiatic mangrove</name>
    <dbReference type="NCBI Taxonomy" id="61149"/>
    <lineage>
        <taxon>Eukaryota</taxon>
        <taxon>Viridiplantae</taxon>
        <taxon>Streptophyta</taxon>
        <taxon>Embryophyta</taxon>
        <taxon>Tracheophyta</taxon>
        <taxon>Spermatophyta</taxon>
        <taxon>Magnoliopsida</taxon>
        <taxon>eudicotyledons</taxon>
        <taxon>Gunneridae</taxon>
        <taxon>Pentapetalae</taxon>
        <taxon>rosids</taxon>
        <taxon>fabids</taxon>
        <taxon>Malpighiales</taxon>
        <taxon>Rhizophoraceae</taxon>
        <taxon>Rhizophora</taxon>
    </lineage>
</organism>
<evidence type="ECO:0000313" key="1">
    <source>
        <dbReference type="EMBL" id="MBX48702.1"/>
    </source>
</evidence>